<dbReference type="Gene3D" id="2.60.450.10">
    <property type="entry name" value="Lipopolysaccharide (LPS) transport protein A like domain"/>
    <property type="match status" value="1"/>
</dbReference>
<keyword evidence="1" id="KW-0812">Transmembrane</keyword>
<reference evidence="2 3" key="1">
    <citation type="submission" date="2017-03" db="EMBL/GenBank/DDBJ databases">
        <authorList>
            <person name="Afonso C.L."/>
            <person name="Miller P.J."/>
            <person name="Scott M.A."/>
            <person name="Spackman E."/>
            <person name="Goraichik I."/>
            <person name="Dimitrov K.M."/>
            <person name="Suarez D.L."/>
            <person name="Swayne D.E."/>
        </authorList>
    </citation>
    <scope>NUCLEOTIDE SEQUENCE [LARGE SCALE GENOMIC DNA]</scope>
    <source>
        <strain evidence="2 3">CECT 8620</strain>
    </source>
</reference>
<keyword evidence="1" id="KW-1133">Transmembrane helix</keyword>
<keyword evidence="3" id="KW-1185">Reference proteome</keyword>
<sequence length="201" mass="21256">MAVFDNRHSRAVAYAKVILPLAALAMLATLFLFDRAPGTADSIPYARVDVETLAREQRLGNPTYGTVTEDGTAITFRANAVRPEAGESDVVNAARMTARFETPDGATLDLTADEGVIDGRARIAELGGSVDIVTSTGYRMTTDRIAAELDRSTVETTGAVQGSGPAGTLEAGRMILTQDASSGQYLLVFNAGVKLVYVPQK</sequence>
<dbReference type="Proteomes" id="UP000193862">
    <property type="component" value="Unassembled WGS sequence"/>
</dbReference>
<name>A0A1Y5R6P5_9RHOB</name>
<feature type="transmembrane region" description="Helical" evidence="1">
    <location>
        <begin position="12"/>
        <end position="33"/>
    </location>
</feature>
<proteinExistence type="predicted"/>
<dbReference type="InterPro" id="IPR010664">
    <property type="entry name" value="LipoPS_assembly_LptC-rel"/>
</dbReference>
<keyword evidence="1" id="KW-0472">Membrane</keyword>
<dbReference type="OrthoDB" id="7871110at2"/>
<dbReference type="Pfam" id="PF06835">
    <property type="entry name" value="LptC"/>
    <property type="match status" value="1"/>
</dbReference>
<dbReference type="RefSeq" id="WP_085834816.1">
    <property type="nucleotide sequence ID" value="NZ_FWFS01000001.1"/>
</dbReference>
<accession>A0A1Y5R6P5</accession>
<evidence type="ECO:0008006" key="4">
    <source>
        <dbReference type="Google" id="ProtNLM"/>
    </source>
</evidence>
<gene>
    <name evidence="2" type="ORF">AQS8620_00045</name>
</gene>
<organism evidence="2 3">
    <name type="scientific">Aquimixticola soesokkakensis</name>
    <dbReference type="NCBI Taxonomy" id="1519096"/>
    <lineage>
        <taxon>Bacteria</taxon>
        <taxon>Pseudomonadati</taxon>
        <taxon>Pseudomonadota</taxon>
        <taxon>Alphaproteobacteria</taxon>
        <taxon>Rhodobacterales</taxon>
        <taxon>Paracoccaceae</taxon>
        <taxon>Aquimixticola</taxon>
    </lineage>
</organism>
<evidence type="ECO:0000313" key="2">
    <source>
        <dbReference type="EMBL" id="SLN10488.1"/>
    </source>
</evidence>
<evidence type="ECO:0000313" key="3">
    <source>
        <dbReference type="Proteomes" id="UP000193862"/>
    </source>
</evidence>
<dbReference type="AlphaFoldDB" id="A0A1Y5R6P5"/>
<dbReference type="EMBL" id="FWFS01000001">
    <property type="protein sequence ID" value="SLN10488.1"/>
    <property type="molecule type" value="Genomic_DNA"/>
</dbReference>
<protein>
    <recommendedName>
        <fullName evidence="4">Lipopolysaccharide-assembly, LptC-related</fullName>
    </recommendedName>
</protein>
<evidence type="ECO:0000256" key="1">
    <source>
        <dbReference type="SAM" id="Phobius"/>
    </source>
</evidence>